<accession>A0A8H7RMR1</accession>
<feature type="domain" description="CID" evidence="2">
    <location>
        <begin position="24"/>
        <end position="164"/>
    </location>
</feature>
<keyword evidence="4" id="KW-1185">Reference proteome</keyword>
<feature type="region of interest" description="Disordered" evidence="1">
    <location>
        <begin position="326"/>
        <end position="529"/>
    </location>
</feature>
<dbReference type="PROSITE" id="PS51391">
    <property type="entry name" value="CID"/>
    <property type="match status" value="1"/>
</dbReference>
<gene>
    <name evidence="3" type="ORF">INT47_009051</name>
</gene>
<feature type="compositionally biased region" description="Low complexity" evidence="1">
    <location>
        <begin position="356"/>
        <end position="373"/>
    </location>
</feature>
<feature type="compositionally biased region" description="Low complexity" evidence="1">
    <location>
        <begin position="177"/>
        <end position="212"/>
    </location>
</feature>
<dbReference type="Pfam" id="PF04818">
    <property type="entry name" value="CID"/>
    <property type="match status" value="1"/>
</dbReference>
<organism evidence="3 4">
    <name type="scientific">Mucor saturninus</name>
    <dbReference type="NCBI Taxonomy" id="64648"/>
    <lineage>
        <taxon>Eukaryota</taxon>
        <taxon>Fungi</taxon>
        <taxon>Fungi incertae sedis</taxon>
        <taxon>Mucoromycota</taxon>
        <taxon>Mucoromycotina</taxon>
        <taxon>Mucoromycetes</taxon>
        <taxon>Mucorales</taxon>
        <taxon>Mucorineae</taxon>
        <taxon>Mucoraceae</taxon>
        <taxon>Mucor</taxon>
    </lineage>
</organism>
<comment type="caution">
    <text evidence="3">The sequence shown here is derived from an EMBL/GenBank/DDBJ whole genome shotgun (WGS) entry which is preliminary data.</text>
</comment>
<evidence type="ECO:0000313" key="3">
    <source>
        <dbReference type="EMBL" id="KAG2213378.1"/>
    </source>
</evidence>
<dbReference type="EMBL" id="JAEPRD010000003">
    <property type="protein sequence ID" value="KAG2213378.1"/>
    <property type="molecule type" value="Genomic_DNA"/>
</dbReference>
<feature type="compositionally biased region" description="Low complexity" evidence="1">
    <location>
        <begin position="221"/>
        <end position="233"/>
    </location>
</feature>
<dbReference type="InterPro" id="IPR056721">
    <property type="entry name" value="DUF7819"/>
</dbReference>
<feature type="compositionally biased region" description="Polar residues" evidence="1">
    <location>
        <begin position="470"/>
        <end position="480"/>
    </location>
</feature>
<proteinExistence type="predicted"/>
<reference evidence="3" key="1">
    <citation type="submission" date="2020-12" db="EMBL/GenBank/DDBJ databases">
        <title>Metabolic potential, ecology and presence of endohyphal bacteria is reflected in genomic diversity of Mucoromycotina.</title>
        <authorList>
            <person name="Muszewska A."/>
            <person name="Okrasinska A."/>
            <person name="Steczkiewicz K."/>
            <person name="Drgas O."/>
            <person name="Orlowska M."/>
            <person name="Perlinska-Lenart U."/>
            <person name="Aleksandrzak-Piekarczyk T."/>
            <person name="Szatraj K."/>
            <person name="Zielenkiewicz U."/>
            <person name="Pilsyk S."/>
            <person name="Malc E."/>
            <person name="Mieczkowski P."/>
            <person name="Kruszewska J.S."/>
            <person name="Biernat P."/>
            <person name="Pawlowska J."/>
        </authorList>
    </citation>
    <scope>NUCLEOTIDE SEQUENCE</scope>
    <source>
        <strain evidence="3">WA0000017839</strain>
    </source>
</reference>
<protein>
    <recommendedName>
        <fullName evidence="2">CID domain-containing protein</fullName>
    </recommendedName>
</protein>
<dbReference type="PANTHER" id="PTHR12323">
    <property type="entry name" value="SR-RELATED CTD ASSOCIATED FACTOR 6"/>
    <property type="match status" value="1"/>
</dbReference>
<evidence type="ECO:0000313" key="4">
    <source>
        <dbReference type="Proteomes" id="UP000603453"/>
    </source>
</evidence>
<dbReference type="OrthoDB" id="21470at2759"/>
<dbReference type="PANTHER" id="PTHR12323:SF0">
    <property type="entry name" value="CALCIUM HOMEOSTASIS ENDOPLASMIC RETICULUM PROTEIN"/>
    <property type="match status" value="1"/>
</dbReference>
<feature type="region of interest" description="Disordered" evidence="1">
    <location>
        <begin position="163"/>
        <end position="245"/>
    </location>
</feature>
<dbReference type="GO" id="GO:0006874">
    <property type="term" value="P:intracellular calcium ion homeostasis"/>
    <property type="evidence" value="ECO:0007669"/>
    <property type="project" value="TreeGrafter"/>
</dbReference>
<dbReference type="Proteomes" id="UP000603453">
    <property type="component" value="Unassembled WGS sequence"/>
</dbReference>
<dbReference type="GO" id="GO:0048471">
    <property type="term" value="C:perinuclear region of cytoplasm"/>
    <property type="evidence" value="ECO:0007669"/>
    <property type="project" value="TreeGrafter"/>
</dbReference>
<feature type="compositionally biased region" description="Low complexity" evidence="1">
    <location>
        <begin position="411"/>
        <end position="438"/>
    </location>
</feature>
<evidence type="ECO:0000256" key="1">
    <source>
        <dbReference type="SAM" id="MobiDB-lite"/>
    </source>
</evidence>
<dbReference type="AlphaFoldDB" id="A0A8H7RMR1"/>
<sequence length="529" mass="61811">MDNTPAASFQRLCQIMLDGSSKDLTKKSLEDFRVILHMIMHECSKANIEAGKIWMFEHCHTAMHAHALFNYILSLTSSRQGQEERIHMIYLVNDILFHTARRQLTWMQDAMLPLLAPLLKLAYEIANSAEYEAKVIKVLSFWGDQNIFDPSVIHHMRQVVTGQLPMDSPYPPPPLIHQQQQHHLQHPHQQQFQQHQHQLQQQQHHQQQQQLQQHHHHQHQHQQQQQQQQKPRIPITPPQPPRNYYELPAGLMLLAQTHDYKPIDPTTLKFPFPRPVATPELMEAVDDYYKGLQDELILDEKSDMDAQGWEKGYLDSYFQSVLEKRSCRGRSTSRDDAYRQRHSSPIYYGRRRRYSSSRSYSSSPQRSPSPRRSSPLRRRSPTTSTNRPRSPYRRSSPDHIRGRSPPRAAANSIRRASPPPNNNNRRGSPTRRISPARRSSPRRSPSRDRYRRYSRSRSPPSASNYPPPSLSQTNYSNFRPQQQHQQQQSGFGKSTYSQHRGAPENRYLGLGNASDEFDSFRRNKSQAYK</sequence>
<evidence type="ECO:0000259" key="2">
    <source>
        <dbReference type="PROSITE" id="PS51391"/>
    </source>
</evidence>
<feature type="compositionally biased region" description="Polar residues" evidence="1">
    <location>
        <begin position="489"/>
        <end position="498"/>
    </location>
</feature>
<dbReference type="InterPro" id="IPR006569">
    <property type="entry name" value="CID_dom"/>
</dbReference>
<dbReference type="Gene3D" id="1.25.40.90">
    <property type="match status" value="1"/>
</dbReference>
<dbReference type="InterPro" id="IPR008942">
    <property type="entry name" value="ENTH_VHS"/>
</dbReference>
<name>A0A8H7RMR1_9FUNG</name>
<feature type="compositionally biased region" description="Basic and acidic residues" evidence="1">
    <location>
        <begin position="326"/>
        <end position="339"/>
    </location>
</feature>
<dbReference type="Pfam" id="PF25127">
    <property type="entry name" value="DUF7819"/>
    <property type="match status" value="1"/>
</dbReference>